<dbReference type="EMBL" id="CATQJA010002702">
    <property type="protein sequence ID" value="CAJ0584979.1"/>
    <property type="molecule type" value="Genomic_DNA"/>
</dbReference>
<gene>
    <name evidence="2" type="ORF">MSPICULIGERA_LOCUS23014</name>
</gene>
<dbReference type="Proteomes" id="UP001177023">
    <property type="component" value="Unassembled WGS sequence"/>
</dbReference>
<evidence type="ECO:0000256" key="1">
    <source>
        <dbReference type="SAM" id="MobiDB-lite"/>
    </source>
</evidence>
<accession>A0AA36DET5</accession>
<protein>
    <submittedName>
        <fullName evidence="2">Uncharacterized protein</fullName>
    </submittedName>
</protein>
<feature type="region of interest" description="Disordered" evidence="1">
    <location>
        <begin position="55"/>
        <end position="95"/>
    </location>
</feature>
<proteinExistence type="predicted"/>
<feature type="non-terminal residue" evidence="2">
    <location>
        <position position="95"/>
    </location>
</feature>
<name>A0AA36DET5_9BILA</name>
<feature type="compositionally biased region" description="Basic and acidic residues" evidence="1">
    <location>
        <begin position="56"/>
        <end position="75"/>
    </location>
</feature>
<evidence type="ECO:0000313" key="2">
    <source>
        <dbReference type="EMBL" id="CAJ0584979.1"/>
    </source>
</evidence>
<reference evidence="2" key="1">
    <citation type="submission" date="2023-06" db="EMBL/GenBank/DDBJ databases">
        <authorList>
            <person name="Delattre M."/>
        </authorList>
    </citation>
    <scope>NUCLEOTIDE SEQUENCE</scope>
    <source>
        <strain evidence="2">AF72</strain>
    </source>
</reference>
<comment type="caution">
    <text evidence="2">The sequence shown here is derived from an EMBL/GenBank/DDBJ whole genome shotgun (WGS) entry which is preliminary data.</text>
</comment>
<feature type="region of interest" description="Disordered" evidence="1">
    <location>
        <begin position="1"/>
        <end position="28"/>
    </location>
</feature>
<evidence type="ECO:0000313" key="3">
    <source>
        <dbReference type="Proteomes" id="UP001177023"/>
    </source>
</evidence>
<organism evidence="2 3">
    <name type="scientific">Mesorhabditis spiculigera</name>
    <dbReference type="NCBI Taxonomy" id="96644"/>
    <lineage>
        <taxon>Eukaryota</taxon>
        <taxon>Metazoa</taxon>
        <taxon>Ecdysozoa</taxon>
        <taxon>Nematoda</taxon>
        <taxon>Chromadorea</taxon>
        <taxon>Rhabditida</taxon>
        <taxon>Rhabditina</taxon>
        <taxon>Rhabditomorpha</taxon>
        <taxon>Rhabditoidea</taxon>
        <taxon>Rhabditidae</taxon>
        <taxon>Mesorhabditinae</taxon>
        <taxon>Mesorhabditis</taxon>
    </lineage>
</organism>
<sequence length="95" mass="10888">MLDKYTNKPSSGFGADFDRQPFGKKSSGWGCCRHSCHRSFADSQKKFAAELISIMRQEESKERKEQERQNSEKLGHSSSSQPKNLMKKISTIFKI</sequence>
<keyword evidence="3" id="KW-1185">Reference proteome</keyword>
<dbReference type="AlphaFoldDB" id="A0AA36DET5"/>